<dbReference type="Gene3D" id="3.40.50.1010">
    <property type="entry name" value="5'-nuclease"/>
    <property type="match status" value="1"/>
</dbReference>
<dbReference type="CDD" id="cd09859">
    <property type="entry name" value="PIN_53EXO"/>
    <property type="match status" value="1"/>
</dbReference>
<keyword evidence="2" id="KW-0378">Hydrolase</keyword>
<dbReference type="InterPro" id="IPR008918">
    <property type="entry name" value="HhH2"/>
</dbReference>
<evidence type="ECO:0000313" key="6">
    <source>
        <dbReference type="Proteomes" id="UP000236840"/>
    </source>
</evidence>
<dbReference type="Pfam" id="PF01367">
    <property type="entry name" value="5_3_exonuc"/>
    <property type="match status" value="1"/>
</dbReference>
<evidence type="ECO:0000256" key="3">
    <source>
        <dbReference type="ARBA" id="ARBA00023125"/>
    </source>
</evidence>
<dbReference type="GO" id="GO:0017108">
    <property type="term" value="F:5'-flap endonuclease activity"/>
    <property type="evidence" value="ECO:0007669"/>
    <property type="project" value="InterPro"/>
</dbReference>
<dbReference type="SUPFAM" id="SSF47807">
    <property type="entry name" value="5' to 3' exonuclease, C-terminal subdomain"/>
    <property type="match status" value="1"/>
</dbReference>
<dbReference type="GO" id="GO:0008409">
    <property type="term" value="F:5'-3' exonuclease activity"/>
    <property type="evidence" value="ECO:0007669"/>
    <property type="project" value="InterPro"/>
</dbReference>
<sequence>MVPKKRLIIIDSNSIIHRAYHALPPLTTKKGELVNAVYGFLLVFFKAIKDFQPDFIAATFDFPAPTFRHEKYKEYKAKRPPAPEELYQQIPKVKEILESFNVSIFEKEGFEADDIIGTIAHLAPKRQVLPKIETIILSGDLDTLQLINPKTKVYSLRKGVKDIILYDQNLVKEKYGGLTPGQLLDFKALKGDPSDNIPGVTGIGEKTAIDLLLKFGSLENLYKEIEENSEKAKEVKPKIRETLLKYKEQAFLSKSLAEIRKDAPLDFNLKKCHWKEYNKEKIAQILKKFEFYSLLNRLPQFNKEEKKESDGGSFGENLKLW</sequence>
<dbReference type="SMART" id="SM00475">
    <property type="entry name" value="53EXOc"/>
    <property type="match status" value="1"/>
</dbReference>
<comment type="caution">
    <text evidence="5">The sequence shown here is derived from an EMBL/GenBank/DDBJ whole genome shotgun (WGS) entry which is preliminary data.</text>
</comment>
<dbReference type="SMART" id="SM00279">
    <property type="entry name" value="HhH2"/>
    <property type="match status" value="1"/>
</dbReference>
<dbReference type="Proteomes" id="UP000236840">
    <property type="component" value="Unassembled WGS sequence"/>
</dbReference>
<organism evidence="5 6">
    <name type="scientific">Candidatus Nealsonbacteria bacterium CG_4_8_14_3_um_filter_37_36</name>
    <dbReference type="NCBI Taxonomy" id="1974688"/>
    <lineage>
        <taxon>Bacteria</taxon>
        <taxon>Candidatus Nealsoniibacteriota</taxon>
    </lineage>
</organism>
<dbReference type="InterPro" id="IPR002421">
    <property type="entry name" value="5-3_exonuclease"/>
</dbReference>
<dbReference type="Pfam" id="PF02739">
    <property type="entry name" value="5_3_exonuc_N"/>
    <property type="match status" value="1"/>
</dbReference>
<name>A0A2H9N169_9BACT</name>
<dbReference type="FunFam" id="1.10.150.20:FF:000003">
    <property type="entry name" value="DNA polymerase I"/>
    <property type="match status" value="1"/>
</dbReference>
<dbReference type="GO" id="GO:0033567">
    <property type="term" value="P:DNA replication, Okazaki fragment processing"/>
    <property type="evidence" value="ECO:0007669"/>
    <property type="project" value="InterPro"/>
</dbReference>
<dbReference type="Gene3D" id="1.10.150.20">
    <property type="entry name" value="5' to 3' exonuclease, C-terminal subdomain"/>
    <property type="match status" value="1"/>
</dbReference>
<dbReference type="CDD" id="cd09898">
    <property type="entry name" value="H3TH_53EXO"/>
    <property type="match status" value="1"/>
</dbReference>
<evidence type="ECO:0000313" key="5">
    <source>
        <dbReference type="EMBL" id="PIW91284.1"/>
    </source>
</evidence>
<dbReference type="AlphaFoldDB" id="A0A2H9N169"/>
<feature type="domain" description="5'-3' exonuclease" evidence="4">
    <location>
        <begin position="5"/>
        <end position="275"/>
    </location>
</feature>
<dbReference type="InterPro" id="IPR036279">
    <property type="entry name" value="5-3_exonuclease_C_sf"/>
</dbReference>
<evidence type="ECO:0000256" key="2">
    <source>
        <dbReference type="ARBA" id="ARBA00022801"/>
    </source>
</evidence>
<keyword evidence="1" id="KW-0540">Nuclease</keyword>
<dbReference type="InterPro" id="IPR038969">
    <property type="entry name" value="FEN"/>
</dbReference>
<dbReference type="PANTHER" id="PTHR42646">
    <property type="entry name" value="FLAP ENDONUCLEASE XNI"/>
    <property type="match status" value="1"/>
</dbReference>
<keyword evidence="3" id="KW-0238">DNA-binding</keyword>
<dbReference type="EMBL" id="PFHJ01000030">
    <property type="protein sequence ID" value="PIW91284.1"/>
    <property type="molecule type" value="Genomic_DNA"/>
</dbReference>
<dbReference type="InterPro" id="IPR029060">
    <property type="entry name" value="PIN-like_dom_sf"/>
</dbReference>
<gene>
    <name evidence="5" type="ORF">COZ90_01255</name>
</gene>
<protein>
    <recommendedName>
        <fullName evidence="4">5'-3' exonuclease domain-containing protein</fullName>
    </recommendedName>
</protein>
<evidence type="ECO:0000256" key="1">
    <source>
        <dbReference type="ARBA" id="ARBA00022722"/>
    </source>
</evidence>
<dbReference type="SUPFAM" id="SSF88723">
    <property type="entry name" value="PIN domain-like"/>
    <property type="match status" value="1"/>
</dbReference>
<reference evidence="6" key="1">
    <citation type="submission" date="2017-09" db="EMBL/GenBank/DDBJ databases">
        <title>Depth-based differentiation of microbial function through sediment-hosted aquifers and enrichment of novel symbionts in the deep terrestrial subsurface.</title>
        <authorList>
            <person name="Probst A.J."/>
            <person name="Ladd B."/>
            <person name="Jarett J.K."/>
            <person name="Geller-Mcgrath D.E."/>
            <person name="Sieber C.M.K."/>
            <person name="Emerson J.B."/>
            <person name="Anantharaman K."/>
            <person name="Thomas B.C."/>
            <person name="Malmstrom R."/>
            <person name="Stieglmeier M."/>
            <person name="Klingl A."/>
            <person name="Woyke T."/>
            <person name="Ryan C.M."/>
            <person name="Banfield J.F."/>
        </authorList>
    </citation>
    <scope>NUCLEOTIDE SEQUENCE [LARGE SCALE GENOMIC DNA]</scope>
</reference>
<dbReference type="InterPro" id="IPR020045">
    <property type="entry name" value="DNA_polI_H3TH"/>
</dbReference>
<dbReference type="PANTHER" id="PTHR42646:SF2">
    <property type="entry name" value="5'-3' EXONUCLEASE FAMILY PROTEIN"/>
    <property type="match status" value="1"/>
</dbReference>
<dbReference type="GO" id="GO:0003677">
    <property type="term" value="F:DNA binding"/>
    <property type="evidence" value="ECO:0007669"/>
    <property type="project" value="UniProtKB-KW"/>
</dbReference>
<proteinExistence type="predicted"/>
<dbReference type="InterPro" id="IPR020046">
    <property type="entry name" value="5-3_exonucl_a-hlix_arch_N"/>
</dbReference>
<accession>A0A2H9N169</accession>
<evidence type="ECO:0000259" key="4">
    <source>
        <dbReference type="SMART" id="SM00475"/>
    </source>
</evidence>